<keyword evidence="2" id="KW-1185">Reference proteome</keyword>
<dbReference type="PANTHER" id="PTHR26312">
    <property type="entry name" value="TETRATRICOPEPTIDE REPEAT PROTEIN 5"/>
    <property type="match status" value="1"/>
</dbReference>
<evidence type="ECO:0000313" key="2">
    <source>
        <dbReference type="Proteomes" id="UP001293593"/>
    </source>
</evidence>
<dbReference type="InterPro" id="IPR011990">
    <property type="entry name" value="TPR-like_helical_dom_sf"/>
</dbReference>
<reference evidence="1" key="1">
    <citation type="submission" date="2023-10" db="EMBL/GenBank/DDBJ databases">
        <title>Chromosome-level genome of the transformable northern wattle, Acacia crassicarpa.</title>
        <authorList>
            <person name="Massaro I."/>
            <person name="Sinha N.R."/>
            <person name="Poethig S."/>
            <person name="Leichty A.R."/>
        </authorList>
    </citation>
    <scope>NUCLEOTIDE SEQUENCE</scope>
    <source>
        <strain evidence="1">Acra3RX</strain>
        <tissue evidence="1">Leaf</tissue>
    </source>
</reference>
<dbReference type="PANTHER" id="PTHR26312:SF176">
    <property type="entry name" value="TETRATRICOPEPTIDE-LIKE HELICAL DOMAIN-CONTAINING PROTEIN-RELATED"/>
    <property type="match status" value="1"/>
</dbReference>
<gene>
    <name evidence="1" type="ORF">QN277_015789</name>
</gene>
<dbReference type="Gene3D" id="1.25.40.10">
    <property type="entry name" value="Tetratricopeptide repeat domain"/>
    <property type="match status" value="1"/>
</dbReference>
<organism evidence="1 2">
    <name type="scientific">Acacia crassicarpa</name>
    <name type="common">northern wattle</name>
    <dbReference type="NCBI Taxonomy" id="499986"/>
    <lineage>
        <taxon>Eukaryota</taxon>
        <taxon>Viridiplantae</taxon>
        <taxon>Streptophyta</taxon>
        <taxon>Embryophyta</taxon>
        <taxon>Tracheophyta</taxon>
        <taxon>Spermatophyta</taxon>
        <taxon>Magnoliopsida</taxon>
        <taxon>eudicotyledons</taxon>
        <taxon>Gunneridae</taxon>
        <taxon>Pentapetalae</taxon>
        <taxon>rosids</taxon>
        <taxon>fabids</taxon>
        <taxon>Fabales</taxon>
        <taxon>Fabaceae</taxon>
        <taxon>Caesalpinioideae</taxon>
        <taxon>mimosoid clade</taxon>
        <taxon>Acacieae</taxon>
        <taxon>Acacia</taxon>
    </lineage>
</organism>
<dbReference type="SUPFAM" id="SSF48452">
    <property type="entry name" value="TPR-like"/>
    <property type="match status" value="1"/>
</dbReference>
<sequence>MDLRVYQSPKRLQSSLLIAPRSVCRFRKPPSVSSSSSLRHLNDSNDALSFRLVHRFAFLGSKVLRPERVKRTCAAHNGECFDEGDGRVMEVIHEVSEKIQNTGQPHGSEKSSIEQFWTTKHDVLEPSVLGIEPEPPSWPEREIMLRAYFERKVSCLGIPFSIRMIQKKVQKQKNLKEVNECTHCSVKAAFSSTVFIIHELQNYALQIMETLYCCEDLQGPVRKTHSDMDASLVWLFQKILWKTPNLTVYTMVLLANFSALSMNNNTALTATPLITEVQMLTDNKREEGSEVNADTVSEKILWNSMLEEAHRLQQEQRSEALDNEAMKMLVAPVSVKLEGDAYEEYKRTELYYKEHINQSPQSSLLLSNYAQFLYLVYHDVDKAEEYFRRAVMVEPRDAEALCRYADLLWLVRKDLKEAEARYLEAMEVDDSNHYKSKYATFTWGISEEGTRSTSSENSNSFDSVL</sequence>
<protein>
    <submittedName>
        <fullName evidence="1">Uncharacterized protein</fullName>
    </submittedName>
</protein>
<proteinExistence type="predicted"/>
<dbReference type="EMBL" id="JAWXYG010000003">
    <property type="protein sequence ID" value="KAK4277859.1"/>
    <property type="molecule type" value="Genomic_DNA"/>
</dbReference>
<dbReference type="Proteomes" id="UP001293593">
    <property type="component" value="Unassembled WGS sequence"/>
</dbReference>
<comment type="caution">
    <text evidence="1">The sequence shown here is derived from an EMBL/GenBank/DDBJ whole genome shotgun (WGS) entry which is preliminary data.</text>
</comment>
<name>A0AAE1K1D3_9FABA</name>
<accession>A0AAE1K1D3</accession>
<evidence type="ECO:0000313" key="1">
    <source>
        <dbReference type="EMBL" id="KAK4277859.1"/>
    </source>
</evidence>
<dbReference type="AlphaFoldDB" id="A0AAE1K1D3"/>